<feature type="domain" description="AB hydrolase-1" evidence="1">
    <location>
        <begin position="66"/>
        <end position="299"/>
    </location>
</feature>
<proteinExistence type="predicted"/>
<keyword evidence="2" id="KW-0378">Hydrolase</keyword>
<accession>H8L3I6</accession>
<keyword evidence="3" id="KW-1185">Reference proteome</keyword>
<dbReference type="Proteomes" id="UP000005234">
    <property type="component" value="Chromosome"/>
</dbReference>
<reference evidence="2" key="1">
    <citation type="submission" date="2012-02" db="EMBL/GenBank/DDBJ databases">
        <title>The complete genome of Frateuria aurantia DSM 6220.</title>
        <authorList>
            <consortium name="US DOE Joint Genome Institute (JGI-PGF)"/>
            <person name="Lucas S."/>
            <person name="Copeland A."/>
            <person name="Lapidus A."/>
            <person name="Glavina del Rio T."/>
            <person name="Dalin E."/>
            <person name="Tice H."/>
            <person name="Bruce D."/>
            <person name="Goodwin L."/>
            <person name="Pitluck S."/>
            <person name="Peters L."/>
            <person name="Ovchinnikova G."/>
            <person name="Teshima H."/>
            <person name="Kyrpides N."/>
            <person name="Mavromatis K."/>
            <person name="Ivanova N."/>
            <person name="Brettin T."/>
            <person name="Detter J.C."/>
            <person name="Han C."/>
            <person name="Larimer F."/>
            <person name="Land M."/>
            <person name="Hauser L."/>
            <person name="Markowitz V."/>
            <person name="Cheng J.-F."/>
            <person name="Hugenholtz P."/>
            <person name="Woyke T."/>
            <person name="Wu D."/>
            <person name="Brambilla E."/>
            <person name="Klenk H.-P."/>
            <person name="Eisen J.A."/>
        </authorList>
    </citation>
    <scope>NUCLEOTIDE SEQUENCE</scope>
    <source>
        <strain evidence="2">DSM 6220</strain>
    </source>
</reference>
<evidence type="ECO:0000259" key="1">
    <source>
        <dbReference type="Pfam" id="PF00561"/>
    </source>
</evidence>
<keyword evidence="2" id="KW-0012">Acyltransferase</keyword>
<dbReference type="GO" id="GO:0016746">
    <property type="term" value="F:acyltransferase activity"/>
    <property type="evidence" value="ECO:0007669"/>
    <property type="project" value="UniProtKB-KW"/>
</dbReference>
<dbReference type="PANTHER" id="PTHR43798:SF33">
    <property type="entry name" value="HYDROLASE, PUTATIVE (AFU_ORTHOLOGUE AFUA_2G14860)-RELATED"/>
    <property type="match status" value="1"/>
</dbReference>
<dbReference type="SUPFAM" id="SSF53474">
    <property type="entry name" value="alpha/beta-Hydrolases"/>
    <property type="match status" value="1"/>
</dbReference>
<dbReference type="KEGG" id="fau:Fraau_3027"/>
<dbReference type="EMBL" id="CP003350">
    <property type="protein sequence ID" value="AFC87355.1"/>
    <property type="molecule type" value="Genomic_DNA"/>
</dbReference>
<evidence type="ECO:0000313" key="3">
    <source>
        <dbReference type="Proteomes" id="UP000005234"/>
    </source>
</evidence>
<dbReference type="InterPro" id="IPR029058">
    <property type="entry name" value="AB_hydrolase_fold"/>
</dbReference>
<organism evidence="2 3">
    <name type="scientific">Frateuria aurantia (strain ATCC 33424 / DSM 6220 / KCTC 2777 / LMG 1558 / NBRC 3245 / NCIMB 13370)</name>
    <name type="common">Acetobacter aurantius</name>
    <dbReference type="NCBI Taxonomy" id="767434"/>
    <lineage>
        <taxon>Bacteria</taxon>
        <taxon>Pseudomonadati</taxon>
        <taxon>Pseudomonadota</taxon>
        <taxon>Gammaproteobacteria</taxon>
        <taxon>Lysobacterales</taxon>
        <taxon>Rhodanobacteraceae</taxon>
        <taxon>Frateuria</taxon>
    </lineage>
</organism>
<dbReference type="Pfam" id="PF00561">
    <property type="entry name" value="Abhydrolase_1"/>
    <property type="match status" value="1"/>
</dbReference>
<gene>
    <name evidence="2" type="ordered locus">Fraau_3027</name>
</gene>
<dbReference type="STRING" id="767434.Fraau_3027"/>
<dbReference type="GO" id="GO:0016020">
    <property type="term" value="C:membrane"/>
    <property type="evidence" value="ECO:0007669"/>
    <property type="project" value="TreeGrafter"/>
</dbReference>
<dbReference type="GO" id="GO:0016787">
    <property type="term" value="F:hydrolase activity"/>
    <property type="evidence" value="ECO:0007669"/>
    <property type="project" value="UniProtKB-KW"/>
</dbReference>
<dbReference type="eggNOG" id="COG0596">
    <property type="taxonomic scope" value="Bacteria"/>
</dbReference>
<dbReference type="InterPro" id="IPR000639">
    <property type="entry name" value="Epox_hydrolase-like"/>
</dbReference>
<protein>
    <submittedName>
        <fullName evidence="2">Putative hydrolase or acyltransferase of alpha/beta superfamily</fullName>
    </submittedName>
</protein>
<dbReference type="InterPro" id="IPR000073">
    <property type="entry name" value="AB_hydrolase_1"/>
</dbReference>
<dbReference type="PRINTS" id="PR00111">
    <property type="entry name" value="ABHYDROLASE"/>
</dbReference>
<dbReference type="Gene3D" id="3.40.50.1820">
    <property type="entry name" value="alpha/beta hydrolase"/>
    <property type="match status" value="1"/>
</dbReference>
<dbReference type="PANTHER" id="PTHR43798">
    <property type="entry name" value="MONOACYLGLYCEROL LIPASE"/>
    <property type="match status" value="1"/>
</dbReference>
<dbReference type="InterPro" id="IPR050266">
    <property type="entry name" value="AB_hydrolase_sf"/>
</dbReference>
<dbReference type="RefSeq" id="WP_014404358.1">
    <property type="nucleotide sequence ID" value="NC_017033.1"/>
</dbReference>
<dbReference type="OrthoDB" id="2086224at2"/>
<name>H8L3I6_FRAAD</name>
<dbReference type="HOGENOM" id="CLU_020336_13_9_6"/>
<dbReference type="AlphaFoldDB" id="H8L3I6"/>
<dbReference type="PRINTS" id="PR00412">
    <property type="entry name" value="EPOXHYDRLASE"/>
</dbReference>
<evidence type="ECO:0000313" key="2">
    <source>
        <dbReference type="EMBL" id="AFC87355.1"/>
    </source>
</evidence>
<keyword evidence="2" id="KW-0808">Transferase</keyword>
<sequence>MLLRRLKFLGVLAGLALVVFGGGYLFAPGLLLKANDYRQAVEAHLNKKQVLAGDTNWVYYEGGTGPTVVLLHGFGADKTIWLPLAAQLTQRFHVVIPDLPGWGESSRDPAASYDLDVQAQRLENFVQAIHLPGMVLVGHSMGGGIAGLYTLAHPDHVAGLVLMDSIGLKSDANAFTREVEAGRNPFVFNDRDGFHQALDLAFQHPPHVAGRFADVYVRRNEQNRAFIDKTFKELSDPSQALALQHRLSDFVTPVMGLWCRNDKIVDYSALESLRNGLTHARSISATTINDCGHMPMLEKTREVGQILSNFAMSR</sequence>